<evidence type="ECO:0000313" key="12">
    <source>
        <dbReference type="EMBL" id="BBX21803.1"/>
    </source>
</evidence>
<evidence type="ECO:0000256" key="9">
    <source>
        <dbReference type="ARBA" id="ARBA00023211"/>
    </source>
</evidence>
<dbReference type="CDD" id="cd03429">
    <property type="entry name" value="NUDIX_NADH_pyrophosphatase_Nudt13"/>
    <property type="match status" value="1"/>
</dbReference>
<evidence type="ECO:0000256" key="3">
    <source>
        <dbReference type="ARBA" id="ARBA00009595"/>
    </source>
</evidence>
<keyword evidence="6" id="KW-0378">Hydrolase</keyword>
<dbReference type="SUPFAM" id="SSF55811">
    <property type="entry name" value="Nudix"/>
    <property type="match status" value="1"/>
</dbReference>
<keyword evidence="9" id="KW-0464">Manganese</keyword>
<keyword evidence="8" id="KW-0520">NAD</keyword>
<dbReference type="GO" id="GO:0046872">
    <property type="term" value="F:metal ion binding"/>
    <property type="evidence" value="ECO:0007669"/>
    <property type="project" value="UniProtKB-KW"/>
</dbReference>
<dbReference type="InterPro" id="IPR049734">
    <property type="entry name" value="NudC-like_C"/>
</dbReference>
<comment type="catalytic activity">
    <reaction evidence="10">
        <text>a 5'-end NAD(+)-phospho-ribonucleoside in mRNA + H2O = a 5'-end phospho-adenosine-phospho-ribonucleoside in mRNA + beta-nicotinamide D-ribonucleotide + 2 H(+)</text>
        <dbReference type="Rhea" id="RHEA:60876"/>
        <dbReference type="Rhea" id="RHEA-COMP:15698"/>
        <dbReference type="Rhea" id="RHEA-COMP:15719"/>
        <dbReference type="ChEBI" id="CHEBI:14649"/>
        <dbReference type="ChEBI" id="CHEBI:15377"/>
        <dbReference type="ChEBI" id="CHEBI:15378"/>
        <dbReference type="ChEBI" id="CHEBI:144029"/>
        <dbReference type="ChEBI" id="CHEBI:144051"/>
    </reaction>
    <physiologicalReaction direction="left-to-right" evidence="10">
        <dbReference type="Rhea" id="RHEA:60877"/>
    </physiologicalReaction>
</comment>
<dbReference type="GO" id="GO:0019677">
    <property type="term" value="P:NAD+ catabolic process"/>
    <property type="evidence" value="ECO:0007669"/>
    <property type="project" value="TreeGrafter"/>
</dbReference>
<dbReference type="PANTHER" id="PTHR42904:SF6">
    <property type="entry name" value="NAD-CAPPED RNA HYDROLASE NUDT12"/>
    <property type="match status" value="1"/>
</dbReference>
<dbReference type="InterPro" id="IPR000086">
    <property type="entry name" value="NUDIX_hydrolase_dom"/>
</dbReference>
<sequence>MSFQLRQVPLLSRVGADRADQLRTDTDAAVAGWSAAAVLRVDPRNQVLVADGRVVLHDAGELGEAPPPDAVFLGRLEDGRHVWAVRAALQAPPDADVSVLDLRAIGDVFDDTSAQLVSSAIALLNWHDSARFSAVDGTPTKAVRGGWARVNPLTGAEEFPRIDPAVICLVHDGADRVVLARQHNWPVRMFSLLAGFVEAGESFEACVVREVHEEVGLAVRDVSYLGSQPWPFPRSLMVGFHAVADPGQDFVFSDGEITEAAWFTRDEVRAALRAGAWNGGSADAKLLLPGSISIARTIIESWVGWSA</sequence>
<dbReference type="EMBL" id="AP022564">
    <property type="protein sequence ID" value="BBX21803.1"/>
    <property type="molecule type" value="Genomic_DNA"/>
</dbReference>
<evidence type="ECO:0000256" key="10">
    <source>
        <dbReference type="ARBA" id="ARBA00023679"/>
    </source>
</evidence>
<dbReference type="Proteomes" id="UP000467636">
    <property type="component" value="Chromosome"/>
</dbReference>
<dbReference type="InterPro" id="IPR015376">
    <property type="entry name" value="Znr_NADH_PPase"/>
</dbReference>
<evidence type="ECO:0000256" key="4">
    <source>
        <dbReference type="ARBA" id="ARBA00012381"/>
    </source>
</evidence>
<dbReference type="Gene3D" id="3.90.79.10">
    <property type="entry name" value="Nucleoside Triphosphate Pyrophosphohydrolase"/>
    <property type="match status" value="1"/>
</dbReference>
<reference evidence="12 13" key="1">
    <citation type="journal article" date="2019" name="Emerg. Microbes Infect.">
        <title>Comprehensive subspecies identification of 175 nontuberculous mycobacteria species based on 7547 genomic profiles.</title>
        <authorList>
            <person name="Matsumoto Y."/>
            <person name="Kinjo T."/>
            <person name="Motooka D."/>
            <person name="Nabeya D."/>
            <person name="Jung N."/>
            <person name="Uechi K."/>
            <person name="Horii T."/>
            <person name="Iida T."/>
            <person name="Fujita J."/>
            <person name="Nakamura S."/>
        </authorList>
    </citation>
    <scope>NUCLEOTIDE SEQUENCE [LARGE SCALE GENOMIC DNA]</scope>
    <source>
        <strain evidence="12 13">JCM 12143</strain>
    </source>
</reference>
<evidence type="ECO:0000256" key="1">
    <source>
        <dbReference type="ARBA" id="ARBA00001946"/>
    </source>
</evidence>
<proteinExistence type="inferred from homology"/>
<dbReference type="AlphaFoldDB" id="A0AAD1HUQ7"/>
<gene>
    <name evidence="12" type="primary">nudC</name>
    <name evidence="12" type="ORF">MTER_12140</name>
</gene>
<keyword evidence="13" id="KW-1185">Reference proteome</keyword>
<dbReference type="Pfam" id="PF09296">
    <property type="entry name" value="NUDIX-like"/>
    <property type="match status" value="1"/>
</dbReference>
<dbReference type="InterPro" id="IPR050241">
    <property type="entry name" value="NAD-cap_RNA_hydrolase_NudC"/>
</dbReference>
<dbReference type="PROSITE" id="PS00893">
    <property type="entry name" value="NUDIX_BOX"/>
    <property type="match status" value="1"/>
</dbReference>
<dbReference type="EC" id="3.6.1.22" evidence="4"/>
<dbReference type="PROSITE" id="PS51462">
    <property type="entry name" value="NUDIX"/>
    <property type="match status" value="1"/>
</dbReference>
<protein>
    <recommendedName>
        <fullName evidence="4">NAD(+) diphosphatase</fullName>
        <ecNumber evidence="4">3.6.1.22</ecNumber>
    </recommendedName>
</protein>
<evidence type="ECO:0000256" key="7">
    <source>
        <dbReference type="ARBA" id="ARBA00022842"/>
    </source>
</evidence>
<dbReference type="FunFam" id="3.90.79.10:FF:000048">
    <property type="entry name" value="NADH pyrophosphatase"/>
    <property type="match status" value="1"/>
</dbReference>
<name>A0AAD1HUQ7_9MYCO</name>
<dbReference type="GO" id="GO:0035529">
    <property type="term" value="F:NADH pyrophosphatase activity"/>
    <property type="evidence" value="ECO:0007669"/>
    <property type="project" value="TreeGrafter"/>
</dbReference>
<comment type="cofactor">
    <cofactor evidence="1">
        <name>Mg(2+)</name>
        <dbReference type="ChEBI" id="CHEBI:18420"/>
    </cofactor>
</comment>
<keyword evidence="5" id="KW-0479">Metal-binding</keyword>
<evidence type="ECO:0000256" key="5">
    <source>
        <dbReference type="ARBA" id="ARBA00022723"/>
    </source>
</evidence>
<evidence type="ECO:0000256" key="8">
    <source>
        <dbReference type="ARBA" id="ARBA00023027"/>
    </source>
</evidence>
<dbReference type="Gene3D" id="3.90.79.20">
    <property type="match status" value="1"/>
</dbReference>
<evidence type="ECO:0000259" key="11">
    <source>
        <dbReference type="PROSITE" id="PS51462"/>
    </source>
</evidence>
<dbReference type="GO" id="GO:0006742">
    <property type="term" value="P:NADP+ catabolic process"/>
    <property type="evidence" value="ECO:0007669"/>
    <property type="project" value="TreeGrafter"/>
</dbReference>
<evidence type="ECO:0000256" key="6">
    <source>
        <dbReference type="ARBA" id="ARBA00022801"/>
    </source>
</evidence>
<dbReference type="PANTHER" id="PTHR42904">
    <property type="entry name" value="NUDIX HYDROLASE, NUDC SUBFAMILY"/>
    <property type="match status" value="1"/>
</dbReference>
<dbReference type="Pfam" id="PF00293">
    <property type="entry name" value="NUDIX"/>
    <property type="match status" value="1"/>
</dbReference>
<dbReference type="InterPro" id="IPR020084">
    <property type="entry name" value="NUDIX_hydrolase_CS"/>
</dbReference>
<evidence type="ECO:0000313" key="13">
    <source>
        <dbReference type="Proteomes" id="UP000467636"/>
    </source>
</evidence>
<evidence type="ECO:0000256" key="2">
    <source>
        <dbReference type="ARBA" id="ARBA00001947"/>
    </source>
</evidence>
<comment type="similarity">
    <text evidence="3">Belongs to the Nudix hydrolase family. NudC subfamily.</text>
</comment>
<dbReference type="Pfam" id="PF09297">
    <property type="entry name" value="Zn_ribbon_NUD"/>
    <property type="match status" value="1"/>
</dbReference>
<dbReference type="InterPro" id="IPR015375">
    <property type="entry name" value="NADH_PPase-like_N"/>
</dbReference>
<accession>A0AAD1HUQ7</accession>
<keyword evidence="7" id="KW-0460">Magnesium</keyword>
<feature type="domain" description="Nudix hydrolase" evidence="11">
    <location>
        <begin position="160"/>
        <end position="289"/>
    </location>
</feature>
<dbReference type="GO" id="GO:0005829">
    <property type="term" value="C:cytosol"/>
    <property type="evidence" value="ECO:0007669"/>
    <property type="project" value="TreeGrafter"/>
</dbReference>
<dbReference type="NCBIfam" id="NF001299">
    <property type="entry name" value="PRK00241.1"/>
    <property type="match status" value="1"/>
</dbReference>
<organism evidence="12 13">
    <name type="scientific">Mycolicibacter terrae</name>
    <dbReference type="NCBI Taxonomy" id="1788"/>
    <lineage>
        <taxon>Bacteria</taxon>
        <taxon>Bacillati</taxon>
        <taxon>Actinomycetota</taxon>
        <taxon>Actinomycetes</taxon>
        <taxon>Mycobacteriales</taxon>
        <taxon>Mycobacteriaceae</taxon>
        <taxon>Mycolicibacter</taxon>
    </lineage>
</organism>
<dbReference type="RefSeq" id="WP_085261973.1">
    <property type="nucleotide sequence ID" value="NZ_AP022564.1"/>
</dbReference>
<comment type="cofactor">
    <cofactor evidence="2">
        <name>Zn(2+)</name>
        <dbReference type="ChEBI" id="CHEBI:29105"/>
    </cofactor>
</comment>
<dbReference type="InterPro" id="IPR015797">
    <property type="entry name" value="NUDIX_hydrolase-like_dom_sf"/>
</dbReference>